<keyword evidence="3" id="KW-1185">Reference proteome</keyword>
<sequence>MAAPVDLELKKVYSSIQGGNSQSAVRETENSRRQNK</sequence>
<reference evidence="2" key="2">
    <citation type="submission" date="2025-09" db="UniProtKB">
        <authorList>
            <consortium name="Ensembl"/>
        </authorList>
    </citation>
    <scope>IDENTIFICATION</scope>
</reference>
<dbReference type="Ensembl" id="ENSPCOT00000024010.1">
    <property type="protein sequence ID" value="ENSPCOP00000013407.1"/>
    <property type="gene ID" value="ENSPCOG00000018315.1"/>
</dbReference>
<organism evidence="2 3">
    <name type="scientific">Propithecus coquereli</name>
    <name type="common">Coquerel's sifaka</name>
    <name type="synonym">Propithecus verreauxi coquereli</name>
    <dbReference type="NCBI Taxonomy" id="379532"/>
    <lineage>
        <taxon>Eukaryota</taxon>
        <taxon>Metazoa</taxon>
        <taxon>Chordata</taxon>
        <taxon>Craniata</taxon>
        <taxon>Vertebrata</taxon>
        <taxon>Euteleostomi</taxon>
        <taxon>Mammalia</taxon>
        <taxon>Eutheria</taxon>
        <taxon>Euarchontoglires</taxon>
        <taxon>Primates</taxon>
        <taxon>Strepsirrhini</taxon>
        <taxon>Lemuriformes</taxon>
        <taxon>Indriidae</taxon>
        <taxon>Propithecus</taxon>
    </lineage>
</organism>
<evidence type="ECO:0000256" key="1">
    <source>
        <dbReference type="SAM" id="MobiDB-lite"/>
    </source>
</evidence>
<dbReference type="Proteomes" id="UP000233160">
    <property type="component" value="Unassembled WGS sequence"/>
</dbReference>
<reference evidence="2" key="1">
    <citation type="submission" date="2025-08" db="UniProtKB">
        <authorList>
            <consortium name="Ensembl"/>
        </authorList>
    </citation>
    <scope>IDENTIFICATION</scope>
</reference>
<feature type="compositionally biased region" description="Basic and acidic residues" evidence="1">
    <location>
        <begin position="26"/>
        <end position="36"/>
    </location>
</feature>
<accession>A0A2K6FHE9</accession>
<evidence type="ECO:0000313" key="2">
    <source>
        <dbReference type="Ensembl" id="ENSPCOP00000013407.1"/>
    </source>
</evidence>
<gene>
    <name evidence="2" type="primary">PFDN1</name>
</gene>
<dbReference type="AlphaFoldDB" id="A0A2K6FHE9"/>
<feature type="compositionally biased region" description="Polar residues" evidence="1">
    <location>
        <begin position="16"/>
        <end position="25"/>
    </location>
</feature>
<evidence type="ECO:0000313" key="3">
    <source>
        <dbReference type="Proteomes" id="UP000233160"/>
    </source>
</evidence>
<feature type="region of interest" description="Disordered" evidence="1">
    <location>
        <begin position="16"/>
        <end position="36"/>
    </location>
</feature>
<protein>
    <submittedName>
        <fullName evidence="2">Prefoldin subunit 1</fullName>
    </submittedName>
</protein>
<name>A0A2K6FHE9_PROCO</name>
<proteinExistence type="predicted"/>
<dbReference type="GeneTree" id="ENSGT00390000009786"/>